<evidence type="ECO:0000256" key="1">
    <source>
        <dbReference type="SAM" id="MobiDB-lite"/>
    </source>
</evidence>
<gene>
    <name evidence="2" type="ORF">K437DRAFT_123490</name>
</gene>
<proteinExistence type="predicted"/>
<comment type="caution">
    <text evidence="2">The sequence shown here is derived from an EMBL/GenBank/DDBJ whole genome shotgun (WGS) entry which is preliminary data.</text>
</comment>
<evidence type="ECO:0000313" key="3">
    <source>
        <dbReference type="Proteomes" id="UP000027361"/>
    </source>
</evidence>
<dbReference type="InParanoid" id="A0A066W3G4"/>
<dbReference type="AlphaFoldDB" id="A0A066W3G4"/>
<evidence type="ECO:0000313" key="2">
    <source>
        <dbReference type="EMBL" id="KDN45305.1"/>
    </source>
</evidence>
<sequence length="150" mass="16903">MQVLSRSAVPVLSLGRCCTCTFVRFVCVRMVDDGDDNAVVVMATRRAKHERNEKALRQCQAIHIHPSDSRWGSSLFVHYQQRSPSKLSLPLLPAPDPPEEQLAYDGDRDGNKSARWLGASRAHARLQRATVRLRQREENKSATNKHTNTA</sequence>
<dbReference type="EMBL" id="JMSN01000043">
    <property type="protein sequence ID" value="KDN45305.1"/>
    <property type="molecule type" value="Genomic_DNA"/>
</dbReference>
<keyword evidence="3" id="KW-1185">Reference proteome</keyword>
<dbReference type="Proteomes" id="UP000027361">
    <property type="component" value="Unassembled WGS sequence"/>
</dbReference>
<organism evidence="2 3">
    <name type="scientific">Tilletiaria anomala (strain ATCC 24038 / CBS 436.72 / UBC 951)</name>
    <dbReference type="NCBI Taxonomy" id="1037660"/>
    <lineage>
        <taxon>Eukaryota</taxon>
        <taxon>Fungi</taxon>
        <taxon>Dikarya</taxon>
        <taxon>Basidiomycota</taxon>
        <taxon>Ustilaginomycotina</taxon>
        <taxon>Exobasidiomycetes</taxon>
        <taxon>Georgefischeriales</taxon>
        <taxon>Tilletiariaceae</taxon>
        <taxon>Tilletiaria</taxon>
    </lineage>
</organism>
<protein>
    <submittedName>
        <fullName evidence="2">Uncharacterized protein</fullName>
    </submittedName>
</protein>
<accession>A0A066W3G4</accession>
<feature type="compositionally biased region" description="Polar residues" evidence="1">
    <location>
        <begin position="141"/>
        <end position="150"/>
    </location>
</feature>
<dbReference type="HOGENOM" id="CLU_1741839_0_0_1"/>
<reference evidence="2 3" key="1">
    <citation type="submission" date="2014-05" db="EMBL/GenBank/DDBJ databases">
        <title>Draft genome sequence of a rare smut relative, Tilletiaria anomala UBC 951.</title>
        <authorList>
            <consortium name="DOE Joint Genome Institute"/>
            <person name="Toome M."/>
            <person name="Kuo A."/>
            <person name="Henrissat B."/>
            <person name="Lipzen A."/>
            <person name="Tritt A."/>
            <person name="Yoshinaga Y."/>
            <person name="Zane M."/>
            <person name="Barry K."/>
            <person name="Grigoriev I.V."/>
            <person name="Spatafora J.W."/>
            <person name="Aimea M.C."/>
        </authorList>
    </citation>
    <scope>NUCLEOTIDE SEQUENCE [LARGE SCALE GENOMIC DNA]</scope>
    <source>
        <strain evidence="2 3">UBC 951</strain>
    </source>
</reference>
<dbReference type="GeneID" id="25261401"/>
<feature type="region of interest" description="Disordered" evidence="1">
    <location>
        <begin position="88"/>
        <end position="150"/>
    </location>
</feature>
<dbReference type="RefSeq" id="XP_013243162.1">
    <property type="nucleotide sequence ID" value="XM_013387708.1"/>
</dbReference>
<name>A0A066W3G4_TILAU</name>